<dbReference type="Gene3D" id="3.40.50.12780">
    <property type="entry name" value="N-terminal domain of ligase-like"/>
    <property type="match status" value="1"/>
</dbReference>
<dbReference type="RefSeq" id="WP_267637995.1">
    <property type="nucleotide sequence ID" value="NZ_JAODIY010000011.1"/>
</dbReference>
<dbReference type="PANTHER" id="PTHR43845">
    <property type="entry name" value="BLR5969 PROTEIN"/>
    <property type="match status" value="1"/>
</dbReference>
<dbReference type="EMBL" id="JBHSZQ010000050">
    <property type="protein sequence ID" value="MFC7127364.1"/>
    <property type="molecule type" value="Genomic_DNA"/>
</dbReference>
<dbReference type="InterPro" id="IPR045851">
    <property type="entry name" value="AMP-bd_C_sf"/>
</dbReference>
<organism evidence="1 2">
    <name type="scientific">Halovenus rubra</name>
    <dbReference type="NCBI Taxonomy" id="869890"/>
    <lineage>
        <taxon>Archaea</taxon>
        <taxon>Methanobacteriati</taxon>
        <taxon>Methanobacteriota</taxon>
        <taxon>Stenosarchaea group</taxon>
        <taxon>Halobacteria</taxon>
        <taxon>Halobacteriales</taxon>
        <taxon>Haloarculaceae</taxon>
        <taxon>Halovenus</taxon>
    </lineage>
</organism>
<dbReference type="SUPFAM" id="SSF56801">
    <property type="entry name" value="Acetyl-CoA synthetase-like"/>
    <property type="match status" value="1"/>
</dbReference>
<dbReference type="AlphaFoldDB" id="A0ABD5XBR5"/>
<dbReference type="Proteomes" id="UP001596414">
    <property type="component" value="Unassembled WGS sequence"/>
</dbReference>
<evidence type="ECO:0000313" key="2">
    <source>
        <dbReference type="Proteomes" id="UP001596414"/>
    </source>
</evidence>
<dbReference type="Gene3D" id="3.30.300.30">
    <property type="match status" value="1"/>
</dbReference>
<dbReference type="InterPro" id="IPR042099">
    <property type="entry name" value="ANL_N_sf"/>
</dbReference>
<name>A0ABD5XBR5_9EURY</name>
<evidence type="ECO:0000313" key="1">
    <source>
        <dbReference type="EMBL" id="MFC7127364.1"/>
    </source>
</evidence>
<gene>
    <name evidence="1" type="ORF">ACFQJ7_15290</name>
</gene>
<dbReference type="GO" id="GO:0016874">
    <property type="term" value="F:ligase activity"/>
    <property type="evidence" value="ECO:0007669"/>
    <property type="project" value="UniProtKB-KW"/>
</dbReference>
<sequence length="387" mass="42181">MYDSNVLADLTDQLERASEHELYSQAFADAGIDPTDIESWEDFQQVPFTEPSDLKADFDDYGPEGSLYTEGAMISFSPLGDDLAPMFDTQADLDYEAKVNADVLADIGIEPGDRVINTFGYHLFGTGYLLHRALEELGAEVFPIGPGDSEQAAGTIEQFDVDVLIGNPSFAMKIAEEGATVETFVGAGEPFTSIPGFREEMKAALDCETAVDYFGSRQVLPIASETAQEDGLSVVEEYAIVELVDPDTGEPLELGERGEVVVTHRHKEGFPLVRYRTGDLAELERRDGDLVLPDGVIGRTDDRLKIKGVKFYPEAVPAVLAGFDGLTGEYAVRATRPDSTDHLEITCEGKADEDDLDAALSERLLISPDEVTVVSELDESGVVDERY</sequence>
<reference evidence="1 2" key="1">
    <citation type="journal article" date="2014" name="Int. J. Syst. Evol. Microbiol.">
        <title>Complete genome sequence of Corynebacterium casei LMG S-19264T (=DSM 44701T), isolated from a smear-ripened cheese.</title>
        <authorList>
            <consortium name="US DOE Joint Genome Institute (JGI-PGF)"/>
            <person name="Walter F."/>
            <person name="Albersmeier A."/>
            <person name="Kalinowski J."/>
            <person name="Ruckert C."/>
        </authorList>
    </citation>
    <scope>NUCLEOTIDE SEQUENCE [LARGE SCALE GENOMIC DNA]</scope>
    <source>
        <strain evidence="1 2">CGMCC 4.7215</strain>
    </source>
</reference>
<proteinExistence type="predicted"/>
<accession>A0ABD5XBR5</accession>
<protein>
    <submittedName>
        <fullName evidence="1">Phenylacetate--CoA ligase family protein</fullName>
    </submittedName>
</protein>
<comment type="caution">
    <text evidence="1">The sequence shown here is derived from an EMBL/GenBank/DDBJ whole genome shotgun (WGS) entry which is preliminary data.</text>
</comment>
<keyword evidence="1" id="KW-0436">Ligase</keyword>
<dbReference type="PANTHER" id="PTHR43845:SF1">
    <property type="entry name" value="BLR5969 PROTEIN"/>
    <property type="match status" value="1"/>
</dbReference>